<dbReference type="PROSITE" id="PS50975">
    <property type="entry name" value="ATP_GRASP"/>
    <property type="match status" value="1"/>
</dbReference>
<feature type="domain" description="ATP-grasp" evidence="5">
    <location>
        <begin position="118"/>
        <end position="311"/>
    </location>
</feature>
<protein>
    <submittedName>
        <fullName evidence="6">Biotin carboxylase</fullName>
    </submittedName>
</protein>
<evidence type="ECO:0000313" key="7">
    <source>
        <dbReference type="Proteomes" id="UP000030832"/>
    </source>
</evidence>
<dbReference type="PANTHER" id="PTHR43585">
    <property type="entry name" value="FUMIPYRROLE BIOSYNTHESIS PROTEIN C"/>
    <property type="match status" value="1"/>
</dbReference>
<keyword evidence="2 4" id="KW-0547">Nucleotide-binding</keyword>
<evidence type="ECO:0000256" key="2">
    <source>
        <dbReference type="ARBA" id="ARBA00022741"/>
    </source>
</evidence>
<evidence type="ECO:0000259" key="5">
    <source>
        <dbReference type="PROSITE" id="PS50975"/>
    </source>
</evidence>
<gene>
    <name evidence="6" type="ORF">LQ50_12440</name>
</gene>
<keyword evidence="7" id="KW-1185">Reference proteome</keyword>
<dbReference type="PROSITE" id="PS00867">
    <property type="entry name" value="CPSASE_2"/>
    <property type="match status" value="1"/>
</dbReference>
<evidence type="ECO:0000256" key="4">
    <source>
        <dbReference type="PROSITE-ProRule" id="PRU00409"/>
    </source>
</evidence>
<dbReference type="SUPFAM" id="SSF56059">
    <property type="entry name" value="Glutathione synthetase ATP-binding domain-like"/>
    <property type="match status" value="1"/>
</dbReference>
<dbReference type="Pfam" id="PF13535">
    <property type="entry name" value="ATP-grasp_4"/>
    <property type="match status" value="1"/>
</dbReference>
<proteinExistence type="predicted"/>
<evidence type="ECO:0000313" key="6">
    <source>
        <dbReference type="EMBL" id="KHF39870.1"/>
    </source>
</evidence>
<evidence type="ECO:0000256" key="1">
    <source>
        <dbReference type="ARBA" id="ARBA00022598"/>
    </source>
</evidence>
<dbReference type="RefSeq" id="WP_034629501.1">
    <property type="nucleotide sequence ID" value="NZ_JRJU01000014.1"/>
</dbReference>
<dbReference type="AlphaFoldDB" id="A0A0B0IF33"/>
<name>A0A0B0IF33_9BACI</name>
<dbReference type="InterPro" id="IPR052032">
    <property type="entry name" value="ATP-dep_AA_Ligase"/>
</dbReference>
<keyword evidence="3 4" id="KW-0067">ATP-binding</keyword>
<reference evidence="6 7" key="1">
    <citation type="submission" date="2014-09" db="EMBL/GenBank/DDBJ databases">
        <title>Genome sequencing and annotation of Bacillus Okhensis strain Kh10-101T.</title>
        <authorList>
            <person name="Prakash J.S."/>
        </authorList>
    </citation>
    <scope>NUCLEOTIDE SEQUENCE [LARGE SCALE GENOMIC DNA]</scope>
    <source>
        <strain evidence="7">Kh10-101T</strain>
    </source>
</reference>
<dbReference type="PANTHER" id="PTHR43585:SF2">
    <property type="entry name" value="ATP-GRASP ENZYME FSQD"/>
    <property type="match status" value="1"/>
</dbReference>
<accession>A0A0B0IF33</accession>
<dbReference type="InterPro" id="IPR011761">
    <property type="entry name" value="ATP-grasp"/>
</dbReference>
<dbReference type="InterPro" id="IPR005479">
    <property type="entry name" value="CPAse_ATP-bd"/>
</dbReference>
<dbReference type="STRING" id="333138.LQ50_12440"/>
<dbReference type="EMBL" id="JRJU01000014">
    <property type="protein sequence ID" value="KHF39870.1"/>
    <property type="molecule type" value="Genomic_DNA"/>
</dbReference>
<dbReference type="Proteomes" id="UP000030832">
    <property type="component" value="Unassembled WGS sequence"/>
</dbReference>
<dbReference type="Gene3D" id="3.30.470.20">
    <property type="entry name" value="ATP-grasp fold, B domain"/>
    <property type="match status" value="1"/>
</dbReference>
<organism evidence="6 7">
    <name type="scientific">Halalkalibacter okhensis</name>
    <dbReference type="NCBI Taxonomy" id="333138"/>
    <lineage>
        <taxon>Bacteria</taxon>
        <taxon>Bacillati</taxon>
        <taxon>Bacillota</taxon>
        <taxon>Bacilli</taxon>
        <taxon>Bacillales</taxon>
        <taxon>Bacillaceae</taxon>
        <taxon>Halalkalibacter</taxon>
    </lineage>
</organism>
<dbReference type="OrthoDB" id="9803907at2"/>
<comment type="caution">
    <text evidence="6">The sequence shown here is derived from an EMBL/GenBank/DDBJ whole genome shotgun (WGS) entry which is preliminary data.</text>
</comment>
<dbReference type="InterPro" id="IPR040570">
    <property type="entry name" value="LAL_C2"/>
</dbReference>
<dbReference type="eggNOG" id="COG0151">
    <property type="taxonomic scope" value="Bacteria"/>
</dbReference>
<sequence length="407" mass="46110">MKTIVFIETNKSGSSREAIKAAERLGYLTVLLTKRKRYLAQRTEFPDVHQMYYVKNLESKLLKNKINFLQTQGKEVVAVVSFIDPFVQVAVQLSSELSRNEYINLNAVAEMEDKILTRQALEGLALSPVYTVVDQSDLRIGEILETPICFPLIVKAPVSTGSKDVLFVEGPLQLETAVQSLTIKERNQRVLIEEYLDGPQYLVEVMVQKGVAHLVAVIEQEISRNNRFIVTGYGVLAMVSKEMKQSLKKVAQFIVSTFEVENGTFHLELKRVNKQWKIIEINPRISGGVMNRLIQAAFGMNLVEETIKLYTGQQVSFRKSQLKFAYAQYLTVQTKGRLKKVTGKQRALRHEGVEEVYIKPRKGAFMTPPFSMGHRYGYVLASAYTLSEAKNIAQNAAKEIQFHLQPV</sequence>
<dbReference type="Pfam" id="PF18603">
    <property type="entry name" value="LAL_C2"/>
    <property type="match status" value="1"/>
</dbReference>
<keyword evidence="1" id="KW-0436">Ligase</keyword>
<evidence type="ECO:0000256" key="3">
    <source>
        <dbReference type="ARBA" id="ARBA00022840"/>
    </source>
</evidence>
<dbReference type="GO" id="GO:0046872">
    <property type="term" value="F:metal ion binding"/>
    <property type="evidence" value="ECO:0007669"/>
    <property type="project" value="InterPro"/>
</dbReference>
<dbReference type="GO" id="GO:0016874">
    <property type="term" value="F:ligase activity"/>
    <property type="evidence" value="ECO:0007669"/>
    <property type="project" value="UniProtKB-KW"/>
</dbReference>
<dbReference type="GO" id="GO:0005524">
    <property type="term" value="F:ATP binding"/>
    <property type="evidence" value="ECO:0007669"/>
    <property type="project" value="UniProtKB-UniRule"/>
</dbReference>